<evidence type="ECO:0000256" key="1">
    <source>
        <dbReference type="SAM" id="MobiDB-lite"/>
    </source>
</evidence>
<dbReference type="InterPro" id="IPR024771">
    <property type="entry name" value="SUZ"/>
</dbReference>
<evidence type="ECO:0000313" key="3">
    <source>
        <dbReference type="EMBL" id="KZS96797.1"/>
    </source>
</evidence>
<keyword evidence="4" id="KW-1185">Reference proteome</keyword>
<feature type="region of interest" description="Disordered" evidence="1">
    <location>
        <begin position="1"/>
        <end position="133"/>
    </location>
</feature>
<feature type="compositionally biased region" description="Low complexity" evidence="1">
    <location>
        <begin position="80"/>
        <end position="94"/>
    </location>
</feature>
<feature type="compositionally biased region" description="Acidic residues" evidence="1">
    <location>
        <begin position="26"/>
        <end position="36"/>
    </location>
</feature>
<feature type="domain" description="SUZ" evidence="2">
    <location>
        <begin position="48"/>
        <end position="115"/>
    </location>
</feature>
<feature type="compositionally biased region" description="Low complexity" evidence="1">
    <location>
        <begin position="50"/>
        <end position="59"/>
    </location>
</feature>
<accession>A0A164YCS1</accession>
<protein>
    <recommendedName>
        <fullName evidence="2">SUZ domain-containing protein</fullName>
    </recommendedName>
</protein>
<evidence type="ECO:0000313" key="4">
    <source>
        <dbReference type="Proteomes" id="UP000076722"/>
    </source>
</evidence>
<dbReference type="Proteomes" id="UP000076722">
    <property type="component" value="Unassembled WGS sequence"/>
</dbReference>
<organism evidence="3 4">
    <name type="scientific">Sistotremastrum niveocremeum HHB9708</name>
    <dbReference type="NCBI Taxonomy" id="1314777"/>
    <lineage>
        <taxon>Eukaryota</taxon>
        <taxon>Fungi</taxon>
        <taxon>Dikarya</taxon>
        <taxon>Basidiomycota</taxon>
        <taxon>Agaricomycotina</taxon>
        <taxon>Agaricomycetes</taxon>
        <taxon>Sistotremastrales</taxon>
        <taxon>Sistotremastraceae</taxon>
        <taxon>Sertulicium</taxon>
        <taxon>Sertulicium niveocremeum</taxon>
    </lineage>
</organism>
<dbReference type="Pfam" id="PF12752">
    <property type="entry name" value="SUZ"/>
    <property type="match status" value="1"/>
</dbReference>
<evidence type="ECO:0000259" key="2">
    <source>
        <dbReference type="PROSITE" id="PS51673"/>
    </source>
</evidence>
<sequence>MATSSWGVEEKVKSIPKAKKAPVRDDWEDESEEEDSVQTWNDANTKAPMPEIISSSSTKSPPPPTEALQTLKILKRRPQTSKSPSSSSSTTTSKTLEEREKSYQEARERIFNSSTGANVTSDNTSNDNDKSKS</sequence>
<dbReference type="AlphaFoldDB" id="A0A164YCS1"/>
<gene>
    <name evidence="3" type="ORF">SISNIDRAFT_450540</name>
</gene>
<dbReference type="STRING" id="1314777.A0A164YCS1"/>
<feature type="compositionally biased region" description="Basic and acidic residues" evidence="1">
    <location>
        <begin position="95"/>
        <end position="110"/>
    </location>
</feature>
<proteinExistence type="predicted"/>
<reference evidence="3 4" key="1">
    <citation type="journal article" date="2016" name="Mol. Biol. Evol.">
        <title>Comparative Genomics of Early-Diverging Mushroom-Forming Fungi Provides Insights into the Origins of Lignocellulose Decay Capabilities.</title>
        <authorList>
            <person name="Nagy L.G."/>
            <person name="Riley R."/>
            <person name="Tritt A."/>
            <person name="Adam C."/>
            <person name="Daum C."/>
            <person name="Floudas D."/>
            <person name="Sun H."/>
            <person name="Yadav J.S."/>
            <person name="Pangilinan J."/>
            <person name="Larsson K.H."/>
            <person name="Matsuura K."/>
            <person name="Barry K."/>
            <person name="Labutti K."/>
            <person name="Kuo R."/>
            <person name="Ohm R.A."/>
            <person name="Bhattacharya S.S."/>
            <person name="Shirouzu T."/>
            <person name="Yoshinaga Y."/>
            <person name="Martin F.M."/>
            <person name="Grigoriev I.V."/>
            <person name="Hibbett D.S."/>
        </authorList>
    </citation>
    <scope>NUCLEOTIDE SEQUENCE [LARGE SCALE GENOMIC DNA]</scope>
    <source>
        <strain evidence="3 4">HHB9708</strain>
    </source>
</reference>
<dbReference type="PROSITE" id="PS51673">
    <property type="entry name" value="SUZ"/>
    <property type="match status" value="1"/>
</dbReference>
<dbReference type="EMBL" id="KV419398">
    <property type="protein sequence ID" value="KZS96797.1"/>
    <property type="molecule type" value="Genomic_DNA"/>
</dbReference>
<name>A0A164YCS1_9AGAM</name>